<comment type="caution">
    <text evidence="2">The sequence shown here is derived from an EMBL/GenBank/DDBJ whole genome shotgun (WGS) entry which is preliminary data.</text>
</comment>
<sequence>MSRAHQLFAGARMVAWERVPRDVVPYSEGWRSPRTPLDREERERERQAGRRLAALCEVVLDHHAETGLRSFVTDRLPDPLGGLLVGCALQLADDEDGARAWWRYAAAAEDELSPYCLHLQHQKYGEREAAAWWLARSEVDRWTMRGKLAQGSRHSFGNVTFPGHLLLLAAGVRTEGRPARAALVEALCEYIPAAVVDGHAEHLELDLPLPEPGFADRIRGLLATAAARGRTCPPSGEGSRGRLPRRPRRSPAEA</sequence>
<evidence type="ECO:0000256" key="1">
    <source>
        <dbReference type="SAM" id="MobiDB-lite"/>
    </source>
</evidence>
<reference evidence="2 3" key="1">
    <citation type="submission" date="2024-06" db="EMBL/GenBank/DDBJ databases">
        <title>The Natural Products Discovery Center: Release of the First 8490 Sequenced Strains for Exploring Actinobacteria Biosynthetic Diversity.</title>
        <authorList>
            <person name="Kalkreuter E."/>
            <person name="Kautsar S.A."/>
            <person name="Yang D."/>
            <person name="Bader C.D."/>
            <person name="Teijaro C.N."/>
            <person name="Fluegel L."/>
            <person name="Davis C.M."/>
            <person name="Simpson J.R."/>
            <person name="Lauterbach L."/>
            <person name="Steele A.D."/>
            <person name="Gui C."/>
            <person name="Meng S."/>
            <person name="Li G."/>
            <person name="Viehrig K."/>
            <person name="Ye F."/>
            <person name="Su P."/>
            <person name="Kiefer A.F."/>
            <person name="Nichols A."/>
            <person name="Cepeda A.J."/>
            <person name="Yan W."/>
            <person name="Fan B."/>
            <person name="Jiang Y."/>
            <person name="Adhikari A."/>
            <person name="Zheng C.-J."/>
            <person name="Schuster L."/>
            <person name="Cowan T.M."/>
            <person name="Smanski M.J."/>
            <person name="Chevrette M.G."/>
            <person name="De Carvalho L.P.S."/>
            <person name="Shen B."/>
        </authorList>
    </citation>
    <scope>NUCLEOTIDE SEQUENCE [LARGE SCALE GENOMIC DNA]</scope>
    <source>
        <strain evidence="2 3">NPDC038104</strain>
    </source>
</reference>
<feature type="region of interest" description="Disordered" evidence="1">
    <location>
        <begin position="227"/>
        <end position="254"/>
    </location>
</feature>
<dbReference type="RefSeq" id="WP_108955185.1">
    <property type="nucleotide sequence ID" value="NZ_BEVZ01000005.1"/>
</dbReference>
<gene>
    <name evidence="2" type="ORF">AB0E65_06185</name>
</gene>
<evidence type="ECO:0000313" key="3">
    <source>
        <dbReference type="Proteomes" id="UP001550850"/>
    </source>
</evidence>
<organism evidence="2 3">
    <name type="scientific">Streptomyces fragilis</name>
    <dbReference type="NCBI Taxonomy" id="67301"/>
    <lineage>
        <taxon>Bacteria</taxon>
        <taxon>Bacillati</taxon>
        <taxon>Actinomycetota</taxon>
        <taxon>Actinomycetes</taxon>
        <taxon>Kitasatosporales</taxon>
        <taxon>Streptomycetaceae</taxon>
        <taxon>Streptomyces</taxon>
    </lineage>
</organism>
<dbReference type="EMBL" id="JBEZUR010000006">
    <property type="protein sequence ID" value="MEU3553802.1"/>
    <property type="molecule type" value="Genomic_DNA"/>
</dbReference>
<name>A0ABV2YDJ6_9ACTN</name>
<accession>A0ABV2YDJ6</accession>
<feature type="compositionally biased region" description="Basic residues" evidence="1">
    <location>
        <begin position="242"/>
        <end position="254"/>
    </location>
</feature>
<proteinExistence type="predicted"/>
<evidence type="ECO:0000313" key="2">
    <source>
        <dbReference type="EMBL" id="MEU3553802.1"/>
    </source>
</evidence>
<keyword evidence="3" id="KW-1185">Reference proteome</keyword>
<feature type="compositionally biased region" description="Low complexity" evidence="1">
    <location>
        <begin position="227"/>
        <end position="237"/>
    </location>
</feature>
<protein>
    <submittedName>
        <fullName evidence="2">Uncharacterized protein</fullName>
    </submittedName>
</protein>
<dbReference type="Proteomes" id="UP001550850">
    <property type="component" value="Unassembled WGS sequence"/>
</dbReference>